<accession>A0AAD4H7Z4</accession>
<organism evidence="3 4">
    <name type="scientific">Linnemannia exigua</name>
    <dbReference type="NCBI Taxonomy" id="604196"/>
    <lineage>
        <taxon>Eukaryota</taxon>
        <taxon>Fungi</taxon>
        <taxon>Fungi incertae sedis</taxon>
        <taxon>Mucoromycota</taxon>
        <taxon>Mortierellomycotina</taxon>
        <taxon>Mortierellomycetes</taxon>
        <taxon>Mortierellales</taxon>
        <taxon>Mortierellaceae</taxon>
        <taxon>Linnemannia</taxon>
    </lineage>
</organism>
<dbReference type="PANTHER" id="PTHR36182:SF1">
    <property type="entry name" value="PROTEIN, PUTATIVE (AFU_ORTHOLOGUE AFUA_6G10930)-RELATED"/>
    <property type="match status" value="1"/>
</dbReference>
<sequence length="269" mass="29376">MILTPNTLFITLAILLLFTKPNVHAHTGLSTPCGRYQGAAGCPFPPPGQVVDVNINAPIGTNLAQVQQLCKTSVPYPFASRTVYKAGDIIQTAYSIGSWHGGGHCQWALSYDREKTWVVIKTEIRTCLRVTEETKNGYRVPVMLPKDAPSGNVTFMWLWINAIGQRELYSNCADIRIEGRDGGSVKGVEPLIANYGPSNPVFPEFPTDEYPDLHELFATRRAVTINVKGSNSPSQIGTDPASPPETSQPSRARRSILTYSSSLRTSGIV</sequence>
<keyword evidence="4" id="KW-1185">Reference proteome</keyword>
<dbReference type="EMBL" id="JAAAIL010000405">
    <property type="protein sequence ID" value="KAG0276087.1"/>
    <property type="molecule type" value="Genomic_DNA"/>
</dbReference>
<feature type="region of interest" description="Disordered" evidence="1">
    <location>
        <begin position="228"/>
        <end position="256"/>
    </location>
</feature>
<proteinExistence type="predicted"/>
<dbReference type="Gene3D" id="2.70.50.70">
    <property type="match status" value="1"/>
</dbReference>
<dbReference type="PANTHER" id="PTHR36182">
    <property type="entry name" value="PROTEIN, PUTATIVE (AFU_ORTHOLOGUE AFUA_6G10930)-RELATED"/>
    <property type="match status" value="1"/>
</dbReference>
<name>A0AAD4H7Z4_9FUNG</name>
<protein>
    <recommendedName>
        <fullName evidence="5">Lytic polysaccharide monooxygenase</fullName>
    </recommendedName>
</protein>
<feature type="compositionally biased region" description="Polar residues" evidence="1">
    <location>
        <begin position="228"/>
        <end position="237"/>
    </location>
</feature>
<feature type="signal peptide" evidence="2">
    <location>
        <begin position="1"/>
        <end position="25"/>
    </location>
</feature>
<feature type="chain" id="PRO_5042234480" description="Lytic polysaccharide monooxygenase" evidence="2">
    <location>
        <begin position="26"/>
        <end position="269"/>
    </location>
</feature>
<comment type="caution">
    <text evidence="3">The sequence shown here is derived from an EMBL/GenBank/DDBJ whole genome shotgun (WGS) entry which is preliminary data.</text>
</comment>
<dbReference type="Proteomes" id="UP001194580">
    <property type="component" value="Unassembled WGS sequence"/>
</dbReference>
<evidence type="ECO:0000256" key="2">
    <source>
        <dbReference type="SAM" id="SignalP"/>
    </source>
</evidence>
<evidence type="ECO:0000313" key="3">
    <source>
        <dbReference type="EMBL" id="KAG0276087.1"/>
    </source>
</evidence>
<dbReference type="AlphaFoldDB" id="A0AAD4H7Z4"/>
<evidence type="ECO:0000313" key="4">
    <source>
        <dbReference type="Proteomes" id="UP001194580"/>
    </source>
</evidence>
<keyword evidence="2" id="KW-0732">Signal</keyword>
<reference evidence="3" key="1">
    <citation type="journal article" date="2020" name="Fungal Divers.">
        <title>Resolving the Mortierellaceae phylogeny through synthesis of multi-gene phylogenetics and phylogenomics.</title>
        <authorList>
            <person name="Vandepol N."/>
            <person name="Liber J."/>
            <person name="Desiro A."/>
            <person name="Na H."/>
            <person name="Kennedy M."/>
            <person name="Barry K."/>
            <person name="Grigoriev I.V."/>
            <person name="Miller A.N."/>
            <person name="O'Donnell K."/>
            <person name="Stajich J.E."/>
            <person name="Bonito G."/>
        </authorList>
    </citation>
    <scope>NUCLEOTIDE SEQUENCE</scope>
    <source>
        <strain evidence="3">NRRL 28262</strain>
    </source>
</reference>
<gene>
    <name evidence="3" type="ORF">BGZ95_008020</name>
</gene>
<evidence type="ECO:0000256" key="1">
    <source>
        <dbReference type="SAM" id="MobiDB-lite"/>
    </source>
</evidence>
<evidence type="ECO:0008006" key="5">
    <source>
        <dbReference type="Google" id="ProtNLM"/>
    </source>
</evidence>